<dbReference type="PANTHER" id="PTHR46382">
    <property type="entry name" value="PHOSPHATIDATE CYTIDYLYLTRANSFERASE"/>
    <property type="match status" value="1"/>
</dbReference>
<evidence type="ECO:0000256" key="6">
    <source>
        <dbReference type="ARBA" id="ARBA00012487"/>
    </source>
</evidence>
<accession>A0ABY3ZWZ3</accession>
<dbReference type="InterPro" id="IPR000374">
    <property type="entry name" value="PC_trans"/>
</dbReference>
<evidence type="ECO:0000256" key="5">
    <source>
        <dbReference type="ARBA" id="ARBA00010185"/>
    </source>
</evidence>
<evidence type="ECO:0000256" key="14">
    <source>
        <dbReference type="ARBA" id="ARBA00023098"/>
    </source>
</evidence>
<dbReference type="GO" id="GO:0016779">
    <property type="term" value="F:nucleotidyltransferase activity"/>
    <property type="evidence" value="ECO:0007669"/>
    <property type="project" value="UniProtKB-KW"/>
</dbReference>
<evidence type="ECO:0000256" key="8">
    <source>
        <dbReference type="ARBA" id="ARBA00022475"/>
    </source>
</evidence>
<feature type="transmembrane region" description="Helical" evidence="19">
    <location>
        <begin position="196"/>
        <end position="216"/>
    </location>
</feature>
<dbReference type="EMBL" id="CP094348">
    <property type="protein sequence ID" value="UOB21415.1"/>
    <property type="molecule type" value="Genomic_DNA"/>
</dbReference>
<dbReference type="EC" id="2.7.7.41" evidence="6 18"/>
<dbReference type="RefSeq" id="WP_224188226.1">
    <property type="nucleotide sequence ID" value="NZ_CP083592.1"/>
</dbReference>
<keyword evidence="14" id="KW-0443">Lipid metabolism</keyword>
<keyword evidence="12 18" id="KW-0548">Nucleotidyltransferase</keyword>
<evidence type="ECO:0000256" key="9">
    <source>
        <dbReference type="ARBA" id="ARBA00022516"/>
    </source>
</evidence>
<keyword evidence="15 19" id="KW-0472">Membrane</keyword>
<comment type="catalytic activity">
    <reaction evidence="1 18">
        <text>a 1,2-diacyl-sn-glycero-3-phosphate + CTP + H(+) = a CDP-1,2-diacyl-sn-glycerol + diphosphate</text>
        <dbReference type="Rhea" id="RHEA:16229"/>
        <dbReference type="ChEBI" id="CHEBI:15378"/>
        <dbReference type="ChEBI" id="CHEBI:33019"/>
        <dbReference type="ChEBI" id="CHEBI:37563"/>
        <dbReference type="ChEBI" id="CHEBI:58332"/>
        <dbReference type="ChEBI" id="CHEBI:58608"/>
        <dbReference type="EC" id="2.7.7.41"/>
    </reaction>
</comment>
<evidence type="ECO:0000256" key="12">
    <source>
        <dbReference type="ARBA" id="ARBA00022695"/>
    </source>
</evidence>
<feature type="transmembrane region" description="Helical" evidence="19">
    <location>
        <begin position="171"/>
        <end position="190"/>
    </location>
</feature>
<dbReference type="PANTHER" id="PTHR46382:SF1">
    <property type="entry name" value="PHOSPHATIDATE CYTIDYLYLTRANSFERASE"/>
    <property type="match status" value="1"/>
</dbReference>
<dbReference type="Proteomes" id="UP000830343">
    <property type="component" value="Chromosome"/>
</dbReference>
<dbReference type="PROSITE" id="PS01315">
    <property type="entry name" value="CDS"/>
    <property type="match status" value="1"/>
</dbReference>
<reference evidence="20" key="2">
    <citation type="submission" date="2022-04" db="EMBL/GenBank/DDBJ databases">
        <title>Antimicrobial genetic elements in methicillin-resistant Macrococcus armenti.</title>
        <authorList>
            <person name="Keller J.E."/>
            <person name="Schwendener S."/>
            <person name="Pantucek R."/>
            <person name="Perreten V."/>
        </authorList>
    </citation>
    <scope>NUCLEOTIDE SEQUENCE</scope>
    <source>
        <strain evidence="20">CCM 2609</strain>
    </source>
</reference>
<keyword evidence="8" id="KW-1003">Cell membrane</keyword>
<feature type="transmembrane region" description="Helical" evidence="19">
    <location>
        <begin position="243"/>
        <end position="260"/>
    </location>
</feature>
<evidence type="ECO:0000256" key="7">
    <source>
        <dbReference type="ARBA" id="ARBA00019373"/>
    </source>
</evidence>
<evidence type="ECO:0000256" key="15">
    <source>
        <dbReference type="ARBA" id="ARBA00023136"/>
    </source>
</evidence>
<name>A0ABY3ZWZ3_9STAP</name>
<keyword evidence="11 18" id="KW-0812">Transmembrane</keyword>
<evidence type="ECO:0000313" key="21">
    <source>
        <dbReference type="Proteomes" id="UP000830343"/>
    </source>
</evidence>
<evidence type="ECO:0000256" key="3">
    <source>
        <dbReference type="ARBA" id="ARBA00005119"/>
    </source>
</evidence>
<sequence>MKTRTITAIIAMAIFLPVVVYGKLPLLIMAYLLAIVALKEVLNMKNIQLYSLPGIFSVIALCLIMSPEKSKLVSLDYQVPFLILMSLIMLSYTVMSKNRFNFVDAAFCMLAVAYVGIGFMYFYETRNNGLIYILFALLIVWVTDTGAYIFGRLFGKNKLWPEISPNKTIEGFIGGILCSTIIAVIFSLNYDMPLSMIPLILVTWLFSMFGQLGDLVESALKRHFDVKDSGNLLPGHGGILDRFDSFIFVLPLMNILLISFK</sequence>
<protein>
    <recommendedName>
        <fullName evidence="7 18">Phosphatidate cytidylyltransferase</fullName>
        <ecNumber evidence="6 18">2.7.7.41</ecNumber>
    </recommendedName>
</protein>
<organism evidence="20 21">
    <name type="scientific">Macrococcus armenti</name>
    <dbReference type="NCBI Taxonomy" id="2875764"/>
    <lineage>
        <taxon>Bacteria</taxon>
        <taxon>Bacillati</taxon>
        <taxon>Bacillota</taxon>
        <taxon>Bacilli</taxon>
        <taxon>Bacillales</taxon>
        <taxon>Staphylococcaceae</taxon>
        <taxon>Macrococcus</taxon>
    </lineage>
</organism>
<feature type="transmembrane region" description="Helical" evidence="19">
    <location>
        <begin position="78"/>
        <end position="95"/>
    </location>
</feature>
<evidence type="ECO:0000256" key="1">
    <source>
        <dbReference type="ARBA" id="ARBA00001698"/>
    </source>
</evidence>
<evidence type="ECO:0000256" key="18">
    <source>
        <dbReference type="RuleBase" id="RU003938"/>
    </source>
</evidence>
<keyword evidence="13 19" id="KW-1133">Transmembrane helix</keyword>
<feature type="transmembrane region" description="Helical" evidence="19">
    <location>
        <begin position="102"/>
        <end position="123"/>
    </location>
</feature>
<feature type="transmembrane region" description="Helical" evidence="19">
    <location>
        <begin position="6"/>
        <end position="37"/>
    </location>
</feature>
<evidence type="ECO:0000256" key="10">
    <source>
        <dbReference type="ARBA" id="ARBA00022679"/>
    </source>
</evidence>
<keyword evidence="17" id="KW-1208">Phospholipid metabolism</keyword>
<keyword evidence="16" id="KW-0594">Phospholipid biosynthesis</keyword>
<gene>
    <name evidence="20" type="ORF">MRZ06_04850</name>
</gene>
<reference evidence="20" key="1">
    <citation type="submission" date="2022-03" db="EMBL/GenBank/DDBJ databases">
        <authorList>
            <person name="Vrbovska V."/>
            <person name="Kovarovic V."/>
            <person name="Botka T."/>
            <person name="Pantucek R."/>
        </authorList>
    </citation>
    <scope>NUCLEOTIDE SEQUENCE</scope>
    <source>
        <strain evidence="20">CCM 2609</strain>
    </source>
</reference>
<evidence type="ECO:0000313" key="20">
    <source>
        <dbReference type="EMBL" id="UOB21415.1"/>
    </source>
</evidence>
<evidence type="ECO:0000256" key="4">
    <source>
        <dbReference type="ARBA" id="ARBA00005189"/>
    </source>
</evidence>
<evidence type="ECO:0000256" key="11">
    <source>
        <dbReference type="ARBA" id="ARBA00022692"/>
    </source>
</evidence>
<proteinExistence type="inferred from homology"/>
<comment type="similarity">
    <text evidence="5 18">Belongs to the CDS family.</text>
</comment>
<comment type="pathway">
    <text evidence="3 18">Phospholipid metabolism; CDP-diacylglycerol biosynthesis; CDP-diacylglycerol from sn-glycerol 3-phosphate: step 3/3.</text>
</comment>
<keyword evidence="21" id="KW-1185">Reference proteome</keyword>
<comment type="subcellular location">
    <subcellularLocation>
        <location evidence="2">Cell membrane</location>
        <topology evidence="2">Multi-pass membrane protein</topology>
    </subcellularLocation>
</comment>
<evidence type="ECO:0000256" key="13">
    <source>
        <dbReference type="ARBA" id="ARBA00022989"/>
    </source>
</evidence>
<evidence type="ECO:0000256" key="16">
    <source>
        <dbReference type="ARBA" id="ARBA00023209"/>
    </source>
</evidence>
<keyword evidence="9" id="KW-0444">Lipid biosynthesis</keyword>
<feature type="transmembrane region" description="Helical" evidence="19">
    <location>
        <begin position="49"/>
        <end position="66"/>
    </location>
</feature>
<evidence type="ECO:0000256" key="19">
    <source>
        <dbReference type="SAM" id="Phobius"/>
    </source>
</evidence>
<evidence type="ECO:0000256" key="2">
    <source>
        <dbReference type="ARBA" id="ARBA00004651"/>
    </source>
</evidence>
<comment type="pathway">
    <text evidence="4">Lipid metabolism.</text>
</comment>
<keyword evidence="10 18" id="KW-0808">Transferase</keyword>
<dbReference type="Pfam" id="PF01148">
    <property type="entry name" value="CTP_transf_1"/>
    <property type="match status" value="1"/>
</dbReference>
<evidence type="ECO:0000256" key="17">
    <source>
        <dbReference type="ARBA" id="ARBA00023264"/>
    </source>
</evidence>
<feature type="transmembrane region" description="Helical" evidence="19">
    <location>
        <begin position="129"/>
        <end position="150"/>
    </location>
</feature>